<comment type="caution">
    <text evidence="6">The sequence shown here is derived from an EMBL/GenBank/DDBJ whole genome shotgun (WGS) entry which is preliminary data.</text>
</comment>
<proteinExistence type="predicted"/>
<dbReference type="PROSITE" id="PS51032">
    <property type="entry name" value="AP2_ERF"/>
    <property type="match status" value="1"/>
</dbReference>
<protein>
    <recommendedName>
        <fullName evidence="5">AP2/ERF domain-containing protein</fullName>
    </recommendedName>
</protein>
<dbReference type="Proteomes" id="UP000244940">
    <property type="component" value="Unassembled WGS sequence"/>
</dbReference>
<evidence type="ECO:0000313" key="7">
    <source>
        <dbReference type="Proteomes" id="UP000244940"/>
    </source>
</evidence>
<evidence type="ECO:0000259" key="5">
    <source>
        <dbReference type="PROSITE" id="PS51032"/>
    </source>
</evidence>
<feature type="transmembrane region" description="Helical" evidence="4">
    <location>
        <begin position="106"/>
        <end position="126"/>
    </location>
</feature>
<dbReference type="GeneID" id="94365146"/>
<feature type="transmembrane region" description="Helical" evidence="4">
    <location>
        <begin position="80"/>
        <end position="100"/>
    </location>
</feature>
<name>A0A2U2CB28_9RHOB</name>
<keyword evidence="1" id="KW-0805">Transcription regulation</keyword>
<feature type="domain" description="AP2/ERF" evidence="5">
    <location>
        <begin position="64"/>
        <end position="150"/>
    </location>
</feature>
<sequence length="199" mass="22064">MPRSFAWFFWTLSMIIALASLRILALPMAEAMPHMLHYLDSAPVGTWVHMTAGPLALGLAPFQLWQGLRRRRPALHRWTGRIYALAILAGGVASLAMLPGFQGSTFAQAGFGVLAVLWIGTTFLGVARARTGDMAAHRRWMQRSVALTFAAVTLRLIMGPLMALGWTVTETFDVTAWGSWLINLAVLEYWQRCRVLKPA</sequence>
<dbReference type="GO" id="GO:0003700">
    <property type="term" value="F:DNA-binding transcription factor activity"/>
    <property type="evidence" value="ECO:0007669"/>
    <property type="project" value="InterPro"/>
</dbReference>
<keyword evidence="4" id="KW-0472">Membrane</keyword>
<dbReference type="AlphaFoldDB" id="A0A2U2CB28"/>
<feature type="transmembrane region" description="Helical" evidence="4">
    <location>
        <begin position="147"/>
        <end position="168"/>
    </location>
</feature>
<dbReference type="GO" id="GO:0003677">
    <property type="term" value="F:DNA binding"/>
    <property type="evidence" value="ECO:0007669"/>
    <property type="project" value="UniProtKB-KW"/>
</dbReference>
<dbReference type="RefSeq" id="WP_109533111.1">
    <property type="nucleotide sequence ID" value="NZ_QEYD01000005.1"/>
</dbReference>
<evidence type="ECO:0000256" key="4">
    <source>
        <dbReference type="SAM" id="Phobius"/>
    </source>
</evidence>
<dbReference type="InterPro" id="IPR001471">
    <property type="entry name" value="AP2/ERF_dom"/>
</dbReference>
<evidence type="ECO:0000256" key="1">
    <source>
        <dbReference type="ARBA" id="ARBA00023015"/>
    </source>
</evidence>
<evidence type="ECO:0000256" key="2">
    <source>
        <dbReference type="ARBA" id="ARBA00023125"/>
    </source>
</evidence>
<gene>
    <name evidence="6" type="ORF">C4N9_09610</name>
</gene>
<organism evidence="6 7">
    <name type="scientific">Pararhodobacter marinus</name>
    <dbReference type="NCBI Taxonomy" id="2184063"/>
    <lineage>
        <taxon>Bacteria</taxon>
        <taxon>Pseudomonadati</taxon>
        <taxon>Pseudomonadota</taxon>
        <taxon>Alphaproteobacteria</taxon>
        <taxon>Rhodobacterales</taxon>
        <taxon>Paracoccaceae</taxon>
        <taxon>Pararhodobacter</taxon>
    </lineage>
</organism>
<keyword evidence="3" id="KW-0804">Transcription</keyword>
<dbReference type="InterPro" id="IPR018750">
    <property type="entry name" value="DUF2306_membrane"/>
</dbReference>
<dbReference type="EMBL" id="QEYD01000005">
    <property type="protein sequence ID" value="PWE29062.1"/>
    <property type="molecule type" value="Genomic_DNA"/>
</dbReference>
<evidence type="ECO:0000256" key="3">
    <source>
        <dbReference type="ARBA" id="ARBA00023163"/>
    </source>
</evidence>
<evidence type="ECO:0000313" key="6">
    <source>
        <dbReference type="EMBL" id="PWE29062.1"/>
    </source>
</evidence>
<reference evidence="6 7" key="1">
    <citation type="submission" date="2018-05" db="EMBL/GenBank/DDBJ databases">
        <title>Pararhodobacter marina sp. nov., isolated from deep-sea water of the Indian Ocean.</title>
        <authorList>
            <person name="Lai Q.Sr."/>
            <person name="Liu X."/>
            <person name="Shao Z."/>
        </authorList>
    </citation>
    <scope>NUCLEOTIDE SEQUENCE [LARGE SCALE GENOMIC DNA]</scope>
    <source>
        <strain evidence="6 7">CIC4N-9</strain>
    </source>
</reference>
<accession>A0A2U2CB28</accession>
<dbReference type="OrthoDB" id="8759010at2"/>
<keyword evidence="4" id="KW-0812">Transmembrane</keyword>
<dbReference type="Pfam" id="PF10067">
    <property type="entry name" value="DUF2306"/>
    <property type="match status" value="1"/>
</dbReference>
<feature type="transmembrane region" description="Helical" evidence="4">
    <location>
        <begin position="47"/>
        <end position="68"/>
    </location>
</feature>
<keyword evidence="4" id="KW-1133">Transmembrane helix</keyword>
<keyword evidence="2" id="KW-0238">DNA-binding</keyword>
<keyword evidence="7" id="KW-1185">Reference proteome</keyword>